<reference evidence="5 6" key="1">
    <citation type="journal article" date="2016" name="Environ. Microbiol.">
        <title>Genomic resolution of a cold subsurface aquifer community provides metabolic insights for novel microbes adapted to high CO concentrations.</title>
        <authorList>
            <person name="Probst A.J."/>
            <person name="Castelle C.J."/>
            <person name="Singh A."/>
            <person name="Brown C.T."/>
            <person name="Anantharaman K."/>
            <person name="Sharon I."/>
            <person name="Hug L.A."/>
            <person name="Burstein D."/>
            <person name="Emerson J.B."/>
            <person name="Thomas B.C."/>
            <person name="Banfield J.F."/>
        </authorList>
    </citation>
    <scope>NUCLEOTIDE SEQUENCE [LARGE SCALE GENOMIC DNA]</scope>
    <source>
        <strain evidence="5">CG1_02_39_135</strain>
    </source>
</reference>
<dbReference type="InterPro" id="IPR011249">
    <property type="entry name" value="Metalloenz_LuxS/M16"/>
</dbReference>
<dbReference type="InterPro" id="IPR001431">
    <property type="entry name" value="Pept_M16_Zn_BS"/>
</dbReference>
<dbReference type="GO" id="GO:0046872">
    <property type="term" value="F:metal ion binding"/>
    <property type="evidence" value="ECO:0007669"/>
    <property type="project" value="InterPro"/>
</dbReference>
<accession>A0A1J4XUD9</accession>
<dbReference type="InterPro" id="IPR007863">
    <property type="entry name" value="Peptidase_M16_C"/>
</dbReference>
<dbReference type="GO" id="GO:0006508">
    <property type="term" value="P:proteolysis"/>
    <property type="evidence" value="ECO:0007669"/>
    <property type="project" value="InterPro"/>
</dbReference>
<protein>
    <recommendedName>
        <fullName evidence="7">Peptidase M16</fullName>
    </recommendedName>
</protein>
<evidence type="ECO:0008006" key="7">
    <source>
        <dbReference type="Google" id="ProtNLM"/>
    </source>
</evidence>
<organism evidence="5 6">
    <name type="scientific">Candidatus Wolfebacteria bacterium CG1_02_39_135</name>
    <dbReference type="NCBI Taxonomy" id="1805425"/>
    <lineage>
        <taxon>Bacteria</taxon>
        <taxon>Candidatus Wolfeibacteriota</taxon>
    </lineage>
</organism>
<comment type="caution">
    <text evidence="5">The sequence shown here is derived from an EMBL/GenBank/DDBJ whole genome shotgun (WGS) entry which is preliminary data.</text>
</comment>
<evidence type="ECO:0000256" key="2">
    <source>
        <dbReference type="RuleBase" id="RU004447"/>
    </source>
</evidence>
<dbReference type="PANTHER" id="PTHR11851:SF49">
    <property type="entry name" value="MITOCHONDRIAL-PROCESSING PEPTIDASE SUBUNIT ALPHA"/>
    <property type="match status" value="1"/>
</dbReference>
<sequence>MQHYRKTTLNNNLRVITIPMPDSLTTTVLVLVEAGSKYETKEINGLSHFLEHMCFKGTKKRPKSIDISSELDSIGAVYNAFTGMEYTGYFAKARTVHFDDILDVVSDMYLNPIFESKEIDKERGVIIEEINMYEDLPMRRVQELFTNLLYGDQPAGWDIAGRKEVIKKLTRDDFIKYRQEHYLGQSSLVVVAGKFNEEGIVEKIEQAFTGIKISRKTPKIKTIESQDKPEVLLKSKETDQTHLILGSRAFDIFDERRYVLEVLSDILGGGMSSRLFQKIRNEMGAAYYVSAEADLYTDHGYLAASAGVDHNKIDRVIEAILEEFRNLAEKPVENKELERAKEHLIGRLIIGLETSDQLAGFYGGQEIVTKKIITPQETIKKIQKVKSEEISGVASEIFQNQKLNLAIIGPFKEKERFEKILKM</sequence>
<dbReference type="EMBL" id="MNWX01000020">
    <property type="protein sequence ID" value="OIO65364.1"/>
    <property type="molecule type" value="Genomic_DNA"/>
</dbReference>
<dbReference type="PROSITE" id="PS00143">
    <property type="entry name" value="INSULINASE"/>
    <property type="match status" value="1"/>
</dbReference>
<dbReference type="Pfam" id="PF05193">
    <property type="entry name" value="Peptidase_M16_C"/>
    <property type="match status" value="1"/>
</dbReference>
<dbReference type="InterPro" id="IPR050361">
    <property type="entry name" value="MPP/UQCRC_Complex"/>
</dbReference>
<evidence type="ECO:0000259" key="3">
    <source>
        <dbReference type="Pfam" id="PF00675"/>
    </source>
</evidence>
<dbReference type="AlphaFoldDB" id="A0A1J4XUD9"/>
<name>A0A1J4XUD9_9BACT</name>
<dbReference type="Gene3D" id="3.30.830.10">
    <property type="entry name" value="Metalloenzyme, LuxS/M16 peptidase-like"/>
    <property type="match status" value="2"/>
</dbReference>
<gene>
    <name evidence="5" type="ORF">AUJ30_01135</name>
</gene>
<proteinExistence type="inferred from homology"/>
<dbReference type="PANTHER" id="PTHR11851">
    <property type="entry name" value="METALLOPROTEASE"/>
    <property type="match status" value="1"/>
</dbReference>
<evidence type="ECO:0000313" key="6">
    <source>
        <dbReference type="Proteomes" id="UP000182693"/>
    </source>
</evidence>
<feature type="domain" description="Peptidase M16 N-terminal" evidence="3">
    <location>
        <begin position="15"/>
        <end position="159"/>
    </location>
</feature>
<dbReference type="SUPFAM" id="SSF63411">
    <property type="entry name" value="LuxS/MPP-like metallohydrolase"/>
    <property type="match status" value="2"/>
</dbReference>
<evidence type="ECO:0000256" key="1">
    <source>
        <dbReference type="ARBA" id="ARBA00007261"/>
    </source>
</evidence>
<evidence type="ECO:0000313" key="5">
    <source>
        <dbReference type="EMBL" id="OIO65364.1"/>
    </source>
</evidence>
<dbReference type="Pfam" id="PF00675">
    <property type="entry name" value="Peptidase_M16"/>
    <property type="match status" value="1"/>
</dbReference>
<comment type="similarity">
    <text evidence="1 2">Belongs to the peptidase M16 family.</text>
</comment>
<dbReference type="Proteomes" id="UP000182693">
    <property type="component" value="Unassembled WGS sequence"/>
</dbReference>
<evidence type="ECO:0000259" key="4">
    <source>
        <dbReference type="Pfam" id="PF05193"/>
    </source>
</evidence>
<dbReference type="STRING" id="1805425.AUJ30_01135"/>
<dbReference type="GO" id="GO:0004222">
    <property type="term" value="F:metalloendopeptidase activity"/>
    <property type="evidence" value="ECO:0007669"/>
    <property type="project" value="InterPro"/>
</dbReference>
<dbReference type="InterPro" id="IPR011765">
    <property type="entry name" value="Pept_M16_N"/>
</dbReference>
<feature type="domain" description="Peptidase M16 C-terminal" evidence="4">
    <location>
        <begin position="168"/>
        <end position="343"/>
    </location>
</feature>